<evidence type="ECO:0008006" key="5">
    <source>
        <dbReference type="Google" id="ProtNLM"/>
    </source>
</evidence>
<accession>A0A8H7RUU3</accession>
<organism evidence="3 4">
    <name type="scientific">Circinella minor</name>
    <dbReference type="NCBI Taxonomy" id="1195481"/>
    <lineage>
        <taxon>Eukaryota</taxon>
        <taxon>Fungi</taxon>
        <taxon>Fungi incertae sedis</taxon>
        <taxon>Mucoromycota</taxon>
        <taxon>Mucoromycotina</taxon>
        <taxon>Mucoromycetes</taxon>
        <taxon>Mucorales</taxon>
        <taxon>Lichtheimiaceae</taxon>
        <taxon>Circinella</taxon>
    </lineage>
</organism>
<keyword evidence="2" id="KW-0812">Transmembrane</keyword>
<evidence type="ECO:0000256" key="1">
    <source>
        <dbReference type="SAM" id="MobiDB-lite"/>
    </source>
</evidence>
<evidence type="ECO:0000256" key="2">
    <source>
        <dbReference type="SAM" id="Phobius"/>
    </source>
</evidence>
<evidence type="ECO:0000313" key="3">
    <source>
        <dbReference type="EMBL" id="KAG2216627.1"/>
    </source>
</evidence>
<dbReference type="PANTHER" id="PTHR40050">
    <property type="entry name" value="INNER SPORE COAT PROTEIN H"/>
    <property type="match status" value="1"/>
</dbReference>
<dbReference type="OrthoDB" id="2387105at2759"/>
<reference evidence="3 4" key="1">
    <citation type="submission" date="2020-12" db="EMBL/GenBank/DDBJ databases">
        <title>Metabolic potential, ecology and presence of endohyphal bacteria is reflected in genomic diversity of Mucoromycotina.</title>
        <authorList>
            <person name="Muszewska A."/>
            <person name="Okrasinska A."/>
            <person name="Steczkiewicz K."/>
            <person name="Drgas O."/>
            <person name="Orlowska M."/>
            <person name="Perlinska-Lenart U."/>
            <person name="Aleksandrzak-Piekarczyk T."/>
            <person name="Szatraj K."/>
            <person name="Zielenkiewicz U."/>
            <person name="Pilsyk S."/>
            <person name="Malc E."/>
            <person name="Mieczkowski P."/>
            <person name="Kruszewska J.S."/>
            <person name="Biernat P."/>
            <person name="Pawlowska J."/>
        </authorList>
    </citation>
    <scope>NUCLEOTIDE SEQUENCE [LARGE SCALE GENOMIC DNA]</scope>
    <source>
        <strain evidence="3 4">CBS 142.35</strain>
    </source>
</reference>
<gene>
    <name evidence="3" type="ORF">INT45_001833</name>
</gene>
<keyword evidence="2" id="KW-0472">Membrane</keyword>
<protein>
    <recommendedName>
        <fullName evidence="5">Coth protein-domain-containing protein</fullName>
    </recommendedName>
</protein>
<evidence type="ECO:0000313" key="4">
    <source>
        <dbReference type="Proteomes" id="UP000646827"/>
    </source>
</evidence>
<feature type="transmembrane region" description="Helical" evidence="2">
    <location>
        <begin position="609"/>
        <end position="630"/>
    </location>
</feature>
<comment type="caution">
    <text evidence="3">The sequence shown here is derived from an EMBL/GenBank/DDBJ whole genome shotgun (WGS) entry which is preliminary data.</text>
</comment>
<dbReference type="InterPro" id="IPR014867">
    <property type="entry name" value="Spore_coat_CotH_CotH2/3/7"/>
</dbReference>
<keyword evidence="2" id="KW-1133">Transmembrane helix</keyword>
<dbReference type="PANTHER" id="PTHR40050:SF1">
    <property type="entry name" value="INNER SPORE COAT PROTEIN H"/>
    <property type="match status" value="1"/>
</dbReference>
<dbReference type="Proteomes" id="UP000646827">
    <property type="component" value="Unassembled WGS sequence"/>
</dbReference>
<name>A0A8H7RUU3_9FUNG</name>
<dbReference type="AlphaFoldDB" id="A0A8H7RUU3"/>
<dbReference type="EMBL" id="JAEPRB010000380">
    <property type="protein sequence ID" value="KAG2216627.1"/>
    <property type="molecule type" value="Genomic_DNA"/>
</dbReference>
<sequence>MYLTYAIGLVIATTYVNAATFKVIAPGALQDVSVSIAGQRIPLTQNDSDIPYFQGQADCNGSCSYKYVVDGTEETFERSLQGDTTLNDIFQRPVTYASLPPLPHPIKQNAWIRGGPKGSIWDDQYIPTIFITGDPLEMEDLVENVPKKKVNVKFTIIGPDQVWSFEDTTFSIHGAGKKHNNAKQSWDWFLPEGQFLDNRNWFKLRHMEEDPTQMREKLYADVLGALDTYGNRANMVRLFINGVGFGTFNMLDDVIQYSYINAMWYNGNPPLTMGPLYDGATGADFSYSSSESHYEDAWKANKASVEKYAPLQEFTEDFKHLDIKNDQEVEEFSKRFDIDQFLRFMIVEYLTADWDGYWMEQTNLGAYCDPTENDRWYYLGQDYDATFGVNLMTPEGRDFVNVSYKDYPKRYPDSILINRLLENTKIRDTFETYLKDTVRILFNEKTLNPRIIAYHNYIAPDLRWDRSIKQVAKHGIDFGWTFAQTSGNLYEKVSSPNDNGGGADFGLIEWIKLKSEAVAEEFDLTMLSAMEALEYSNPSVNALDQATNGNTPQDANNNNNNNKDGSTQEGGNIIDTDALNNDRDNTMLEGGAESESLKLHSGTISSTSIIVTLPFMALVIFGTTVFNVGLV</sequence>
<feature type="region of interest" description="Disordered" evidence="1">
    <location>
        <begin position="541"/>
        <end position="583"/>
    </location>
</feature>
<proteinExistence type="predicted"/>
<dbReference type="Pfam" id="PF08757">
    <property type="entry name" value="CotH"/>
    <property type="match status" value="1"/>
</dbReference>
<keyword evidence="4" id="KW-1185">Reference proteome</keyword>
<feature type="compositionally biased region" description="Polar residues" evidence="1">
    <location>
        <begin position="541"/>
        <end position="555"/>
    </location>
</feature>